<keyword evidence="2 9" id="KW-0489">Methyltransferase</keyword>
<dbReference type="FunFam" id="3.40.50.150:FF:000051">
    <property type="entry name" value="tRNA (guanine(26)-N(2))-dimethyltransferase"/>
    <property type="match status" value="1"/>
</dbReference>
<dbReference type="InterPro" id="IPR029063">
    <property type="entry name" value="SAM-dependent_MTases_sf"/>
</dbReference>
<dbReference type="PROSITE" id="PS51626">
    <property type="entry name" value="SAM_MT_TRM1"/>
    <property type="match status" value="1"/>
</dbReference>
<proteinExistence type="inferred from homology"/>
<dbReference type="Gene3D" id="3.30.56.70">
    <property type="entry name" value="N2,N2-dimethylguanosine tRNA methyltransferase, C-terminal domain"/>
    <property type="match status" value="1"/>
</dbReference>
<feature type="region of interest" description="Disordered" evidence="10">
    <location>
        <begin position="513"/>
        <end position="566"/>
    </location>
</feature>
<comment type="catalytic activity">
    <reaction evidence="8 9">
        <text>guanosine(26) in tRNA + 2 S-adenosyl-L-methionine = N(2)-dimethylguanosine(26) in tRNA + 2 S-adenosyl-L-homocysteine + 2 H(+)</text>
        <dbReference type="Rhea" id="RHEA:43140"/>
        <dbReference type="Rhea" id="RHEA-COMP:10359"/>
        <dbReference type="Rhea" id="RHEA-COMP:10360"/>
        <dbReference type="ChEBI" id="CHEBI:15378"/>
        <dbReference type="ChEBI" id="CHEBI:57856"/>
        <dbReference type="ChEBI" id="CHEBI:59789"/>
        <dbReference type="ChEBI" id="CHEBI:74269"/>
        <dbReference type="ChEBI" id="CHEBI:74513"/>
        <dbReference type="EC" id="2.1.1.216"/>
    </reaction>
</comment>
<keyword evidence="3 9" id="KW-0808">Transferase</keyword>
<dbReference type="Gene3D" id="3.40.50.150">
    <property type="entry name" value="Vaccinia Virus protein VP39"/>
    <property type="match status" value="1"/>
</dbReference>
<dbReference type="SUPFAM" id="SSF53335">
    <property type="entry name" value="S-adenosyl-L-methionine-dependent methyltransferases"/>
    <property type="match status" value="2"/>
</dbReference>
<dbReference type="GO" id="GO:0000049">
    <property type="term" value="F:tRNA binding"/>
    <property type="evidence" value="ECO:0007669"/>
    <property type="project" value="UniProtKB-UniRule"/>
</dbReference>
<dbReference type="PANTHER" id="PTHR10631:SF3">
    <property type="entry name" value="TRNA (GUANINE(26)-N(2))-DIMETHYLTRANSFERASE"/>
    <property type="match status" value="1"/>
</dbReference>
<feature type="region of interest" description="Disordered" evidence="10">
    <location>
        <begin position="600"/>
        <end position="637"/>
    </location>
</feature>
<organism evidence="11 12">
    <name type="scientific">Clonorchis sinensis</name>
    <name type="common">Chinese liver fluke</name>
    <dbReference type="NCBI Taxonomy" id="79923"/>
    <lineage>
        <taxon>Eukaryota</taxon>
        <taxon>Metazoa</taxon>
        <taxon>Spiralia</taxon>
        <taxon>Lophotrochozoa</taxon>
        <taxon>Platyhelminthes</taxon>
        <taxon>Trematoda</taxon>
        <taxon>Digenea</taxon>
        <taxon>Opisthorchiida</taxon>
        <taxon>Opisthorchiata</taxon>
        <taxon>Opisthorchiidae</taxon>
        <taxon>Clonorchis</taxon>
    </lineage>
</organism>
<evidence type="ECO:0000313" key="12">
    <source>
        <dbReference type="Proteomes" id="UP000286415"/>
    </source>
</evidence>
<sequence length="637" mass="69859">MLTSKLARLLRHISGQMVESPNASRPVIGHVEEGRARIILPEGVFYNRVQEFNRDITVAMLQQYQLLHQSEWIERKQRQKKRGVEATDATYDGLRILEALSATGIRSVRFALEVPKISKIVANDLDAKAVELIRNNVELNGVGKHIDVTCMDAVELMHKCKTFTERFNVVDIDPYGTASPFLDSAVQCLHDGGLLCVTSTDAAVLCGSTPGTSMGKYGGLAIKNSAPHETSLRILLHAIQSAASRFGCVIEPLLSLSVDFYVRVFVRIWASPGSVKAIAAKHAICFSCTGCTAYHVQPLGQALPSNKRLAPARGPPVGPLCAECGSHFNVWGPIWCGPLHSRSFLSGFLTTLGCPPKVPITPVAQDGDDCNTALPQSDKIDRIPRDPSNNIYPSGAELGLTMPEEFSCAPDLTDPDLSGKASSRFGTFKRIVGMCTMAFEELPDVILYHRIDQLTSVLGMQVPALLELHSPFLNAGYRISCSHTETNTFKTDAPMSFIWDVLLTIHQKFQLSEKAHKSPTSSATSDESDSAELKTASGNAESVQPKQSGRRTNRQHRRKRLESLDPEQAAELASLRAHRGQIRARLLSRSINSIVDLTIHPDANPPSRTDGLVRYQPNPEKFWGPKARPKMQKTDSG</sequence>
<reference evidence="11 12" key="1">
    <citation type="journal article" date="2018" name="Biotechnol. Adv.">
        <title>Improved genomic resources and new bioinformatic workflow for the carcinogenic parasite Clonorchis sinensis: Biotechnological implications.</title>
        <authorList>
            <person name="Wang D."/>
            <person name="Korhonen P.K."/>
            <person name="Gasser R.B."/>
            <person name="Young N.D."/>
        </authorList>
    </citation>
    <scope>NUCLEOTIDE SEQUENCE [LARGE SCALE GENOMIC DNA]</scope>
    <source>
        <strain evidence="11">Cs-k2</strain>
    </source>
</reference>
<evidence type="ECO:0000256" key="7">
    <source>
        <dbReference type="ARBA" id="ARBA00039099"/>
    </source>
</evidence>
<keyword evidence="1 9" id="KW-0820">tRNA-binding</keyword>
<evidence type="ECO:0000313" key="11">
    <source>
        <dbReference type="EMBL" id="KAG5445294.1"/>
    </source>
</evidence>
<comment type="similarity">
    <text evidence="9">Belongs to the class I-like SAM-binding methyltransferase superfamily. Trm1 family.</text>
</comment>
<dbReference type="InterPro" id="IPR002905">
    <property type="entry name" value="Trm1"/>
</dbReference>
<evidence type="ECO:0000256" key="9">
    <source>
        <dbReference type="PROSITE-ProRule" id="PRU00958"/>
    </source>
</evidence>
<evidence type="ECO:0000256" key="3">
    <source>
        <dbReference type="ARBA" id="ARBA00022679"/>
    </source>
</evidence>
<dbReference type="GO" id="GO:0005634">
    <property type="term" value="C:nucleus"/>
    <property type="evidence" value="ECO:0007669"/>
    <property type="project" value="TreeGrafter"/>
</dbReference>
<feature type="compositionally biased region" description="Basic residues" evidence="10">
    <location>
        <begin position="548"/>
        <end position="560"/>
    </location>
</feature>
<keyword evidence="12" id="KW-1185">Reference proteome</keyword>
<keyword evidence="6 9" id="KW-0694">RNA-binding</keyword>
<dbReference type="GO" id="GO:0160104">
    <property type="term" value="F:tRNA (guanine(26)-N2)-dimethyltransferase activity"/>
    <property type="evidence" value="ECO:0007669"/>
    <property type="project" value="UniProtKB-UniRule"/>
</dbReference>
<evidence type="ECO:0000256" key="5">
    <source>
        <dbReference type="ARBA" id="ARBA00022694"/>
    </source>
</evidence>
<dbReference type="Pfam" id="PF02005">
    <property type="entry name" value="TRM"/>
    <property type="match status" value="2"/>
</dbReference>
<evidence type="ECO:0000256" key="6">
    <source>
        <dbReference type="ARBA" id="ARBA00022884"/>
    </source>
</evidence>
<evidence type="ECO:0000256" key="4">
    <source>
        <dbReference type="ARBA" id="ARBA00022691"/>
    </source>
</evidence>
<dbReference type="AlphaFoldDB" id="A0A8T1M797"/>
<dbReference type="EC" id="2.1.1.216" evidence="7 9"/>
<evidence type="ECO:0000256" key="1">
    <source>
        <dbReference type="ARBA" id="ARBA00022555"/>
    </source>
</evidence>
<dbReference type="InterPro" id="IPR042296">
    <property type="entry name" value="tRNA_met_Trm1_C"/>
</dbReference>
<dbReference type="OrthoDB" id="6349953at2759"/>
<dbReference type="GO" id="GO:0002940">
    <property type="term" value="P:tRNA N2-guanine methylation"/>
    <property type="evidence" value="ECO:0007669"/>
    <property type="project" value="TreeGrafter"/>
</dbReference>
<evidence type="ECO:0000256" key="10">
    <source>
        <dbReference type="SAM" id="MobiDB-lite"/>
    </source>
</evidence>
<dbReference type="Proteomes" id="UP000286415">
    <property type="component" value="Unassembled WGS sequence"/>
</dbReference>
<dbReference type="EMBL" id="NIRI02000056">
    <property type="protein sequence ID" value="KAG5445294.1"/>
    <property type="molecule type" value="Genomic_DNA"/>
</dbReference>
<reference evidence="11 12" key="2">
    <citation type="journal article" date="2021" name="Genomics">
        <title>High-quality reference genome for Clonorchis sinensis.</title>
        <authorList>
            <person name="Young N.D."/>
            <person name="Stroehlein A.J."/>
            <person name="Kinkar L."/>
            <person name="Wang T."/>
            <person name="Sohn W.M."/>
            <person name="Chang B.C.H."/>
            <person name="Kaur P."/>
            <person name="Weisz D."/>
            <person name="Dudchenko O."/>
            <person name="Aiden E.L."/>
            <person name="Korhonen P.K."/>
            <person name="Gasser R.B."/>
        </authorList>
    </citation>
    <scope>NUCLEOTIDE SEQUENCE [LARGE SCALE GENOMIC DNA]</scope>
    <source>
        <strain evidence="11">Cs-k2</strain>
    </source>
</reference>
<gene>
    <name evidence="11" type="ORF">CSKR_111848</name>
</gene>
<evidence type="ECO:0000256" key="8">
    <source>
        <dbReference type="ARBA" id="ARBA00051897"/>
    </source>
</evidence>
<name>A0A8T1M797_CLOSI</name>
<dbReference type="PANTHER" id="PTHR10631">
    <property type="entry name" value="N 2 ,N 2 -DIMETHYLGUANOSINE TRNA METHYLTRANSFERASE"/>
    <property type="match status" value="1"/>
</dbReference>
<protein>
    <recommendedName>
        <fullName evidence="7 9">tRNA (guanine(26)-N(2))-dimethyltransferase</fullName>
        <ecNumber evidence="7 9">2.1.1.216</ecNumber>
    </recommendedName>
</protein>
<comment type="caution">
    <text evidence="11">The sequence shown here is derived from an EMBL/GenBank/DDBJ whole genome shotgun (WGS) entry which is preliminary data.</text>
</comment>
<keyword evidence="5 9" id="KW-0819">tRNA processing</keyword>
<evidence type="ECO:0000256" key="2">
    <source>
        <dbReference type="ARBA" id="ARBA00022603"/>
    </source>
</evidence>
<dbReference type="FunFam" id="3.30.56.70:FF:000001">
    <property type="entry name" value="tRNA (guanine(26)-N(2))-dimethyltransferase"/>
    <property type="match status" value="1"/>
</dbReference>
<accession>A0A8T1M797</accession>
<feature type="compositionally biased region" description="Polar residues" evidence="10">
    <location>
        <begin position="536"/>
        <end position="547"/>
    </location>
</feature>
<keyword evidence="4 9" id="KW-0949">S-adenosyl-L-methionine</keyword>